<gene>
    <name evidence="3" type="ORF">DFR29_1211</name>
</gene>
<comment type="caution">
    <text evidence="3">The sequence shown here is derived from an EMBL/GenBank/DDBJ whole genome shotgun (WGS) entry which is preliminary data.</text>
</comment>
<dbReference type="AlphaFoldDB" id="A0A4R6YM66"/>
<dbReference type="EMBL" id="SNZH01000021">
    <property type="protein sequence ID" value="TDR38329.1"/>
    <property type="molecule type" value="Genomic_DNA"/>
</dbReference>
<keyword evidence="2" id="KW-0732">Signal</keyword>
<evidence type="ECO:0000256" key="1">
    <source>
        <dbReference type="SAM" id="MobiDB-lite"/>
    </source>
</evidence>
<reference evidence="3 4" key="1">
    <citation type="submission" date="2019-03" db="EMBL/GenBank/DDBJ databases">
        <title>Genomic Encyclopedia of Type Strains, Phase IV (KMG-IV): sequencing the most valuable type-strain genomes for metagenomic binning, comparative biology and taxonomic classification.</title>
        <authorList>
            <person name="Goeker M."/>
        </authorList>
    </citation>
    <scope>NUCLEOTIDE SEQUENCE [LARGE SCALE GENOMIC DNA]</scope>
    <source>
        <strain evidence="3 4">DSM 21667</strain>
    </source>
</reference>
<protein>
    <submittedName>
        <fullName evidence="3">Uncharacterized protein</fullName>
    </submittedName>
</protein>
<dbReference type="RefSeq" id="WP_133821438.1">
    <property type="nucleotide sequence ID" value="NZ_SNZH01000021.1"/>
</dbReference>
<accession>A0A4R6YM66</accession>
<feature type="region of interest" description="Disordered" evidence="1">
    <location>
        <begin position="95"/>
        <end position="117"/>
    </location>
</feature>
<feature type="compositionally biased region" description="Basic and acidic residues" evidence="1">
    <location>
        <begin position="105"/>
        <end position="117"/>
    </location>
</feature>
<keyword evidence="4" id="KW-1185">Reference proteome</keyword>
<organism evidence="3 4">
    <name type="scientific">Tahibacter aquaticus</name>
    <dbReference type="NCBI Taxonomy" id="520092"/>
    <lineage>
        <taxon>Bacteria</taxon>
        <taxon>Pseudomonadati</taxon>
        <taxon>Pseudomonadota</taxon>
        <taxon>Gammaproteobacteria</taxon>
        <taxon>Lysobacterales</taxon>
        <taxon>Rhodanobacteraceae</taxon>
        <taxon>Tahibacter</taxon>
    </lineage>
</organism>
<sequence>MGIRVAGLGWVLWLLTTNAAIAQDHHHYEYYVDVQNGLGETVGVSCNGKPVVRVRPSEMRSINVHGGESLRVRCVAFDHHDQPLQRQAFALDHHDNRADWPIGQGDHDDDHGRDEQR</sequence>
<dbReference type="Proteomes" id="UP000295293">
    <property type="component" value="Unassembled WGS sequence"/>
</dbReference>
<feature type="signal peptide" evidence="2">
    <location>
        <begin position="1"/>
        <end position="22"/>
    </location>
</feature>
<name>A0A4R6YM66_9GAMM</name>
<proteinExistence type="predicted"/>
<feature type="chain" id="PRO_5020715631" evidence="2">
    <location>
        <begin position="23"/>
        <end position="117"/>
    </location>
</feature>
<evidence type="ECO:0000256" key="2">
    <source>
        <dbReference type="SAM" id="SignalP"/>
    </source>
</evidence>
<evidence type="ECO:0000313" key="3">
    <source>
        <dbReference type="EMBL" id="TDR38329.1"/>
    </source>
</evidence>
<evidence type="ECO:0000313" key="4">
    <source>
        <dbReference type="Proteomes" id="UP000295293"/>
    </source>
</evidence>